<protein>
    <submittedName>
        <fullName evidence="1">Uncharacterized protein</fullName>
    </submittedName>
</protein>
<evidence type="ECO:0000313" key="2">
    <source>
        <dbReference type="Proteomes" id="UP000006556"/>
    </source>
</evidence>
<organism evidence="1 2">
    <name type="scientific">Pelotomaculum thermopropionicum (strain DSM 13744 / JCM 10971 / SI)</name>
    <dbReference type="NCBI Taxonomy" id="370438"/>
    <lineage>
        <taxon>Bacteria</taxon>
        <taxon>Bacillati</taxon>
        <taxon>Bacillota</taxon>
        <taxon>Clostridia</taxon>
        <taxon>Eubacteriales</taxon>
        <taxon>Desulfotomaculaceae</taxon>
        <taxon>Pelotomaculum</taxon>
    </lineage>
</organism>
<dbReference type="KEGG" id="pth:PTH_0782"/>
<evidence type="ECO:0000313" key="1">
    <source>
        <dbReference type="EMBL" id="BAF58963.1"/>
    </source>
</evidence>
<name>A5D457_PELTS</name>
<dbReference type="EMBL" id="AP009389">
    <property type="protein sequence ID" value="BAF58963.1"/>
    <property type="molecule type" value="Genomic_DNA"/>
</dbReference>
<accession>A5D457</accession>
<dbReference type="Proteomes" id="UP000006556">
    <property type="component" value="Chromosome"/>
</dbReference>
<sequence>MKKARWLDMQLAPGERSILSYFPSSEKAQEAARALKEAGVNEVRVDRVSRYGTTFDDNFNNPLNHAATITGVTLYSGGAGDLNDAARVLLGADPSVSGYGMENYGTAGQRAFLVTAVTGEEHLDRAVEIIKQHGGEV</sequence>
<dbReference type="STRING" id="370438.PTH_0782"/>
<dbReference type="AlphaFoldDB" id="A5D457"/>
<reference evidence="2" key="1">
    <citation type="journal article" date="2008" name="Genome Res.">
        <title>The genome of Pelotomaculum thermopropionicum reveals niche-associated evolution in anaerobic microbiota.</title>
        <authorList>
            <person name="Kosaka T."/>
            <person name="Kato S."/>
            <person name="Shimoyama T."/>
            <person name="Ishii S."/>
            <person name="Abe T."/>
            <person name="Watanabe K."/>
        </authorList>
    </citation>
    <scope>NUCLEOTIDE SEQUENCE [LARGE SCALE GENOMIC DNA]</scope>
    <source>
        <strain evidence="2">DSM 13744 / JCM 10971 / SI</strain>
    </source>
</reference>
<keyword evidence="2" id="KW-1185">Reference proteome</keyword>
<dbReference type="HOGENOM" id="CLU_134920_0_0_9"/>
<dbReference type="eggNOG" id="ENOG5032T7A">
    <property type="taxonomic scope" value="Bacteria"/>
</dbReference>
<proteinExistence type="predicted"/>
<gene>
    <name evidence="1" type="ordered locus">PTH_0782</name>
</gene>